<comment type="subcellular location">
    <subcellularLocation>
        <location evidence="2">Cell envelope</location>
    </subcellularLocation>
</comment>
<dbReference type="Gene3D" id="2.70.70.10">
    <property type="entry name" value="Glucose Permease (Domain IIA)"/>
    <property type="match status" value="1"/>
</dbReference>
<sequence>MKNIYKKIFLYFNYLSNFCNIFIFFIKTIITSLVLLSCSILSEDQKIFFNQVTNTKKNNQCKIHLQEKENYTPEIVKNKLKKNKNIHITLRQDIHKNENYVTSKLSRNMLIKKTIYIKKNSNFFKSACESGLNLFDINSIIKALEWNINFHKLNINSQFDLVFLKEKINLKNKNILLGIKINNLNKTYYAIKAFNGNFYDINGCNQSPMIMDFSLLKKYRISSHFNLHRIHPVTHYKSRHLGVDLAMLQGTSVLATTNGKIVKTGFNKISGLYIVLNNKNQFLTKYMHLKKIFVKVGQNIKIHQKIALSGNTGRTTGAHLHYEIWINNHAINPIHAQSYFIEPLTKKELIAYFKISKIVLSKLK</sequence>
<proteinExistence type="predicted"/>
<dbReference type="AlphaFoldDB" id="A0AAU6W6E0"/>
<evidence type="ECO:0000313" key="11">
    <source>
        <dbReference type="EMBL" id="XAJ80633.1"/>
    </source>
</evidence>
<keyword evidence="7" id="KW-0482">Metalloprotease</keyword>
<evidence type="ECO:0000256" key="2">
    <source>
        <dbReference type="ARBA" id="ARBA00004196"/>
    </source>
</evidence>
<evidence type="ECO:0000256" key="8">
    <source>
        <dbReference type="SAM" id="Phobius"/>
    </source>
</evidence>
<reference evidence="11" key="1">
    <citation type="submission" date="2024-06" db="EMBL/GenBank/DDBJ databases">
        <title>Unveiling Genomic Reduction in Obligate Endosymbionts Buchnera of Aphids: Insights from Phylogenomic Comparative Analysis with Novel Genome Data and Co-obligate Endosymbionts.</title>
        <authorList>
            <person name="Lu C."/>
            <person name="Zou T."/>
            <person name="Liu Q."/>
            <person name="Huang X."/>
        </authorList>
    </citation>
    <scope>NUCLEOTIDE SEQUENCE</scope>
    <source>
        <strain evidence="11">Aphau13</strain>
    </source>
</reference>
<dbReference type="PANTHER" id="PTHR21666">
    <property type="entry name" value="PEPTIDASE-RELATED"/>
    <property type="match status" value="1"/>
</dbReference>
<dbReference type="InterPro" id="IPR045834">
    <property type="entry name" value="Csd3_N2"/>
</dbReference>
<dbReference type="GO" id="GO:0030313">
    <property type="term" value="C:cell envelope"/>
    <property type="evidence" value="ECO:0007669"/>
    <property type="project" value="UniProtKB-SubCell"/>
</dbReference>
<dbReference type="GO" id="GO:0004222">
    <property type="term" value="F:metalloendopeptidase activity"/>
    <property type="evidence" value="ECO:0007669"/>
    <property type="project" value="TreeGrafter"/>
</dbReference>
<evidence type="ECO:0000256" key="3">
    <source>
        <dbReference type="ARBA" id="ARBA00022670"/>
    </source>
</evidence>
<evidence type="ECO:0000256" key="5">
    <source>
        <dbReference type="ARBA" id="ARBA00022801"/>
    </source>
</evidence>
<dbReference type="GO" id="GO:0046872">
    <property type="term" value="F:metal ion binding"/>
    <property type="evidence" value="ECO:0007669"/>
    <property type="project" value="UniProtKB-KW"/>
</dbReference>
<keyword evidence="6" id="KW-0862">Zinc</keyword>
<evidence type="ECO:0000256" key="1">
    <source>
        <dbReference type="ARBA" id="ARBA00001947"/>
    </source>
</evidence>
<dbReference type="InterPro" id="IPR016047">
    <property type="entry name" value="M23ase_b-sheet_dom"/>
</dbReference>
<dbReference type="GO" id="GO:0006508">
    <property type="term" value="P:proteolysis"/>
    <property type="evidence" value="ECO:0007669"/>
    <property type="project" value="UniProtKB-KW"/>
</dbReference>
<protein>
    <submittedName>
        <fullName evidence="11">Peptidoglycan DD-metalloendopeptidase family protein</fullName>
    </submittedName>
</protein>
<evidence type="ECO:0000256" key="6">
    <source>
        <dbReference type="ARBA" id="ARBA00022833"/>
    </source>
</evidence>
<dbReference type="PANTHER" id="PTHR21666:SF270">
    <property type="entry name" value="MUREIN HYDROLASE ACTIVATOR ENVC"/>
    <property type="match status" value="1"/>
</dbReference>
<evidence type="ECO:0000256" key="7">
    <source>
        <dbReference type="ARBA" id="ARBA00023049"/>
    </source>
</evidence>
<keyword evidence="8" id="KW-0472">Membrane</keyword>
<keyword evidence="3" id="KW-0645">Protease</keyword>
<feature type="domain" description="M23ase beta-sheet core" evidence="9">
    <location>
        <begin position="239"/>
        <end position="333"/>
    </location>
</feature>
<keyword evidence="8" id="KW-1133">Transmembrane helix</keyword>
<keyword evidence="5" id="KW-0378">Hydrolase</keyword>
<evidence type="ECO:0000259" key="10">
    <source>
        <dbReference type="Pfam" id="PF19425"/>
    </source>
</evidence>
<gene>
    <name evidence="11" type="ORF">RJT31_01610</name>
</gene>
<accession>A0AAU6W6E0</accession>
<dbReference type="EMBL" id="CP135018">
    <property type="protein sequence ID" value="XAJ80633.1"/>
    <property type="molecule type" value="Genomic_DNA"/>
</dbReference>
<dbReference type="CDD" id="cd12797">
    <property type="entry name" value="M23_peptidase"/>
    <property type="match status" value="1"/>
</dbReference>
<feature type="domain" description="Csd3-like second N-terminal" evidence="10">
    <location>
        <begin position="116"/>
        <end position="226"/>
    </location>
</feature>
<dbReference type="InterPro" id="IPR011055">
    <property type="entry name" value="Dup_hybrid_motif"/>
</dbReference>
<dbReference type="InterPro" id="IPR050570">
    <property type="entry name" value="Cell_wall_metabolism_enzyme"/>
</dbReference>
<evidence type="ECO:0000256" key="4">
    <source>
        <dbReference type="ARBA" id="ARBA00022723"/>
    </source>
</evidence>
<feature type="transmembrane region" description="Helical" evidence="8">
    <location>
        <begin position="12"/>
        <end position="36"/>
    </location>
</feature>
<organism evidence="11">
    <name type="scientific">Buchnera aphidicola</name>
    <name type="common">Aphis aurantii</name>
    <dbReference type="NCBI Taxonomy" id="1470492"/>
    <lineage>
        <taxon>Bacteria</taxon>
        <taxon>Pseudomonadati</taxon>
        <taxon>Pseudomonadota</taxon>
        <taxon>Gammaproteobacteria</taxon>
        <taxon>Enterobacterales</taxon>
        <taxon>Erwiniaceae</taxon>
        <taxon>Buchnera</taxon>
    </lineage>
</organism>
<keyword evidence="8" id="KW-0812">Transmembrane</keyword>
<dbReference type="Gene3D" id="3.10.450.350">
    <property type="match status" value="1"/>
</dbReference>
<dbReference type="SUPFAM" id="SSF51261">
    <property type="entry name" value="Duplicated hybrid motif"/>
    <property type="match status" value="1"/>
</dbReference>
<keyword evidence="4" id="KW-0479">Metal-binding</keyword>
<dbReference type="Pfam" id="PF19425">
    <property type="entry name" value="Csd3_N2"/>
    <property type="match status" value="1"/>
</dbReference>
<dbReference type="RefSeq" id="WP_348769321.1">
    <property type="nucleotide sequence ID" value="NZ_CP135018.1"/>
</dbReference>
<comment type="cofactor">
    <cofactor evidence="1">
        <name>Zn(2+)</name>
        <dbReference type="ChEBI" id="CHEBI:29105"/>
    </cofactor>
</comment>
<evidence type="ECO:0000259" key="9">
    <source>
        <dbReference type="Pfam" id="PF01551"/>
    </source>
</evidence>
<name>A0AAU6W6E0_9GAMM</name>
<dbReference type="Pfam" id="PF01551">
    <property type="entry name" value="Peptidase_M23"/>
    <property type="match status" value="1"/>
</dbReference>